<name>A0A8S1P9V8_9CILI</name>
<dbReference type="AlphaFoldDB" id="A0A8S1P9V8"/>
<feature type="region of interest" description="Disordered" evidence="2">
    <location>
        <begin position="1"/>
        <end position="78"/>
    </location>
</feature>
<gene>
    <name evidence="3" type="ORF">PSON_ATCC_30995.1.T0720137</name>
</gene>
<evidence type="ECO:0000313" key="4">
    <source>
        <dbReference type="Proteomes" id="UP000692954"/>
    </source>
</evidence>
<feature type="compositionally biased region" description="Basic and acidic residues" evidence="2">
    <location>
        <begin position="65"/>
        <end position="78"/>
    </location>
</feature>
<protein>
    <submittedName>
        <fullName evidence="3">Uncharacterized protein</fullName>
    </submittedName>
</protein>
<keyword evidence="1" id="KW-0175">Coiled coil</keyword>
<organism evidence="3 4">
    <name type="scientific">Paramecium sonneborni</name>
    <dbReference type="NCBI Taxonomy" id="65129"/>
    <lineage>
        <taxon>Eukaryota</taxon>
        <taxon>Sar</taxon>
        <taxon>Alveolata</taxon>
        <taxon>Ciliophora</taxon>
        <taxon>Intramacronucleata</taxon>
        <taxon>Oligohymenophorea</taxon>
        <taxon>Peniculida</taxon>
        <taxon>Parameciidae</taxon>
        <taxon>Paramecium</taxon>
    </lineage>
</organism>
<dbReference type="EMBL" id="CAJJDN010000072">
    <property type="protein sequence ID" value="CAD8099664.1"/>
    <property type="molecule type" value="Genomic_DNA"/>
</dbReference>
<evidence type="ECO:0000256" key="2">
    <source>
        <dbReference type="SAM" id="MobiDB-lite"/>
    </source>
</evidence>
<reference evidence="3" key="1">
    <citation type="submission" date="2021-01" db="EMBL/GenBank/DDBJ databases">
        <authorList>
            <consortium name="Genoscope - CEA"/>
            <person name="William W."/>
        </authorList>
    </citation>
    <scope>NUCLEOTIDE SEQUENCE</scope>
</reference>
<comment type="caution">
    <text evidence="3">The sequence shown here is derived from an EMBL/GenBank/DDBJ whole genome shotgun (WGS) entry which is preliminary data.</text>
</comment>
<feature type="compositionally biased region" description="Low complexity" evidence="2">
    <location>
        <begin position="1"/>
        <end position="13"/>
    </location>
</feature>
<feature type="compositionally biased region" description="Basic and acidic residues" evidence="2">
    <location>
        <begin position="14"/>
        <end position="24"/>
    </location>
</feature>
<keyword evidence="4" id="KW-1185">Reference proteome</keyword>
<accession>A0A8S1P9V8</accession>
<dbReference type="Proteomes" id="UP000692954">
    <property type="component" value="Unassembled WGS sequence"/>
</dbReference>
<proteinExistence type="predicted"/>
<evidence type="ECO:0000256" key="1">
    <source>
        <dbReference type="SAM" id="Coils"/>
    </source>
</evidence>
<feature type="coiled-coil region" evidence="1">
    <location>
        <begin position="116"/>
        <end position="160"/>
    </location>
</feature>
<evidence type="ECO:0000313" key="3">
    <source>
        <dbReference type="EMBL" id="CAD8099664.1"/>
    </source>
</evidence>
<feature type="compositionally biased region" description="Polar residues" evidence="2">
    <location>
        <begin position="26"/>
        <end position="57"/>
    </location>
</feature>
<sequence>MQSKKNNSNLSNSKLEKKQLEEKVNQFIQENEGLSTSDLISKASNAQRSDQKSTSLNKKLPLAKQQEKKQGKPPLTKEAEKHFGFEKQTQIKKEEITQQNNFSQAESSKITSTLNERQLQIKLKEKQREIQLLNDKVKTYESELIQMKNQNREYQEVLNEKIIKSTLHYNQRRFLILSQNIISKQQQIFRMSQLVQLTRQIQYELENQVQHFITSLLL</sequence>